<evidence type="ECO:0000313" key="2">
    <source>
        <dbReference type="EMBL" id="RNF23405.1"/>
    </source>
</evidence>
<organism evidence="2 3">
    <name type="scientific">Trypanosoma conorhini</name>
    <dbReference type="NCBI Taxonomy" id="83891"/>
    <lineage>
        <taxon>Eukaryota</taxon>
        <taxon>Discoba</taxon>
        <taxon>Euglenozoa</taxon>
        <taxon>Kinetoplastea</taxon>
        <taxon>Metakinetoplastina</taxon>
        <taxon>Trypanosomatida</taxon>
        <taxon>Trypanosomatidae</taxon>
        <taxon>Trypanosoma</taxon>
    </lineage>
</organism>
<feature type="compositionally biased region" description="Basic and acidic residues" evidence="1">
    <location>
        <begin position="151"/>
        <end position="162"/>
    </location>
</feature>
<feature type="compositionally biased region" description="Basic and acidic residues" evidence="1">
    <location>
        <begin position="185"/>
        <end position="197"/>
    </location>
</feature>
<dbReference type="GeneID" id="40316430"/>
<evidence type="ECO:0000256" key="1">
    <source>
        <dbReference type="SAM" id="MobiDB-lite"/>
    </source>
</evidence>
<feature type="compositionally biased region" description="Low complexity" evidence="1">
    <location>
        <begin position="203"/>
        <end position="213"/>
    </location>
</feature>
<protein>
    <submittedName>
        <fullName evidence="2">Uncharacterized protein</fullName>
    </submittedName>
</protein>
<reference evidence="2 3" key="1">
    <citation type="journal article" date="2018" name="BMC Genomics">
        <title>Genomic comparison of Trypanosoma conorhini and Trypanosoma rangeli to Trypanosoma cruzi strains of high and low virulence.</title>
        <authorList>
            <person name="Bradwell K.R."/>
            <person name="Koparde V.N."/>
            <person name="Matveyev A.V."/>
            <person name="Serrano M.G."/>
            <person name="Alves J.M."/>
            <person name="Parikh H."/>
            <person name="Huang B."/>
            <person name="Lee V."/>
            <person name="Espinosa-Alvarez O."/>
            <person name="Ortiz P.A."/>
            <person name="Costa-Martins A.G."/>
            <person name="Teixeira M.M."/>
            <person name="Buck G.A."/>
        </authorList>
    </citation>
    <scope>NUCLEOTIDE SEQUENCE [LARGE SCALE GENOMIC DNA]</scope>
    <source>
        <strain evidence="2 3">025E</strain>
    </source>
</reference>
<name>A0A422Q073_9TRYP</name>
<dbReference type="Proteomes" id="UP000284403">
    <property type="component" value="Unassembled WGS sequence"/>
</dbReference>
<proteinExistence type="predicted"/>
<dbReference type="AlphaFoldDB" id="A0A422Q073"/>
<feature type="compositionally biased region" description="Low complexity" evidence="1">
    <location>
        <begin position="99"/>
        <end position="130"/>
    </location>
</feature>
<gene>
    <name evidence="2" type="ORF">Tco025E_02819</name>
</gene>
<feature type="region of interest" description="Disordered" evidence="1">
    <location>
        <begin position="74"/>
        <end position="235"/>
    </location>
</feature>
<comment type="caution">
    <text evidence="2">The sequence shown here is derived from an EMBL/GenBank/DDBJ whole genome shotgun (WGS) entry which is preliminary data.</text>
</comment>
<keyword evidence="3" id="KW-1185">Reference proteome</keyword>
<dbReference type="RefSeq" id="XP_029230148.1">
    <property type="nucleotide sequence ID" value="XM_029369742.1"/>
</dbReference>
<sequence length="235" mass="24407">MEFEQLEMGKNCLKAAIARQDVADYYEILHPNVLLVSHFEYPPAPPIVADTIPHIARGQRRAAARAKAAVAAKKTGSVAGRTAQSGSSVGPNTGPTPRTTSTTTVATTTTAAAATAATKAGDASEAGAATKNMTRNGGSGTTAEGRKKAKAKDEAKHREVRGGHCRGPTAGHRAVLPHSALDEQGDVHRRDTFRDGGEEGNPARVRALAASAVAKERGGALRAAWTPVHRPQSTP</sequence>
<evidence type="ECO:0000313" key="3">
    <source>
        <dbReference type="Proteomes" id="UP000284403"/>
    </source>
</evidence>
<dbReference type="EMBL" id="MKKU01000118">
    <property type="protein sequence ID" value="RNF23405.1"/>
    <property type="molecule type" value="Genomic_DNA"/>
</dbReference>
<accession>A0A422Q073</accession>
<feature type="compositionally biased region" description="Polar residues" evidence="1">
    <location>
        <begin position="82"/>
        <end position="98"/>
    </location>
</feature>
<dbReference type="OrthoDB" id="676979at2759"/>